<evidence type="ECO:0000313" key="3">
    <source>
        <dbReference type="EMBL" id="EMC93071.1"/>
    </source>
</evidence>
<keyword evidence="1" id="KW-0812">Transmembrane</keyword>
<dbReference type="OMA" id="ERCGLHY"/>
<dbReference type="STRING" id="717646.M2M9I7"/>
<keyword evidence="4" id="KW-1185">Reference proteome</keyword>
<accession>M2M9I7</accession>
<dbReference type="KEGG" id="bcom:BAUCODRAFT_96576"/>
<evidence type="ECO:0000259" key="2">
    <source>
        <dbReference type="Pfam" id="PF20163"/>
    </source>
</evidence>
<reference evidence="3 4" key="1">
    <citation type="journal article" date="2012" name="PLoS Pathog.">
        <title>Diverse lifestyles and strategies of plant pathogenesis encoded in the genomes of eighteen Dothideomycetes fungi.</title>
        <authorList>
            <person name="Ohm R.A."/>
            <person name="Feau N."/>
            <person name="Henrissat B."/>
            <person name="Schoch C.L."/>
            <person name="Horwitz B.A."/>
            <person name="Barry K.W."/>
            <person name="Condon B.J."/>
            <person name="Copeland A.C."/>
            <person name="Dhillon B."/>
            <person name="Glaser F."/>
            <person name="Hesse C.N."/>
            <person name="Kosti I."/>
            <person name="LaButti K."/>
            <person name="Lindquist E.A."/>
            <person name="Lucas S."/>
            <person name="Salamov A.A."/>
            <person name="Bradshaw R.E."/>
            <person name="Ciuffetti L."/>
            <person name="Hamelin R.C."/>
            <person name="Kema G.H.J."/>
            <person name="Lawrence C."/>
            <person name="Scott J.A."/>
            <person name="Spatafora J.W."/>
            <person name="Turgeon B.G."/>
            <person name="de Wit P.J.G.M."/>
            <person name="Zhong S."/>
            <person name="Goodwin S.B."/>
            <person name="Grigoriev I.V."/>
        </authorList>
    </citation>
    <scope>NUCLEOTIDE SEQUENCE [LARGE SCALE GENOMIC DNA]</scope>
    <source>
        <strain evidence="3 4">UAMH 10762</strain>
    </source>
</reference>
<dbReference type="EMBL" id="KB445561">
    <property type="protein sequence ID" value="EMC93071.1"/>
    <property type="molecule type" value="Genomic_DNA"/>
</dbReference>
<feature type="transmembrane region" description="Helical" evidence="1">
    <location>
        <begin position="530"/>
        <end position="554"/>
    </location>
</feature>
<evidence type="ECO:0000256" key="1">
    <source>
        <dbReference type="SAM" id="Phobius"/>
    </source>
</evidence>
<protein>
    <recommendedName>
        <fullName evidence="2">DUF6536 domain-containing protein</fullName>
    </recommendedName>
</protein>
<dbReference type="eggNOG" id="ENOG502RYAY">
    <property type="taxonomic scope" value="Eukaryota"/>
</dbReference>
<dbReference type="Proteomes" id="UP000011761">
    <property type="component" value="Unassembled WGS sequence"/>
</dbReference>
<dbReference type="PANTHER" id="PTHR35395:SF1">
    <property type="entry name" value="DUF6536 DOMAIN-CONTAINING PROTEIN"/>
    <property type="match status" value="1"/>
</dbReference>
<dbReference type="Pfam" id="PF20163">
    <property type="entry name" value="DUF6536"/>
    <property type="match status" value="1"/>
</dbReference>
<dbReference type="RefSeq" id="XP_007680270.1">
    <property type="nucleotide sequence ID" value="XM_007682080.1"/>
</dbReference>
<keyword evidence="1" id="KW-0472">Membrane</keyword>
<dbReference type="PANTHER" id="PTHR35395">
    <property type="entry name" value="DUF6536 DOMAIN-CONTAINING PROTEIN"/>
    <property type="match status" value="1"/>
</dbReference>
<dbReference type="GeneID" id="19117510"/>
<proteinExistence type="predicted"/>
<sequence length="704" mass="77636">MAVTIYGPIKYGASRGFGEIYTGDCSTAANLNSGLHFAINILSTLLLGASNYCAQILSAPTRKEVMDAHKKGDWLDIGVPSFRNLWGKRIARRRKLAWFILLSSSALLHLTWNSAVFLTSPRNQYHVAIVTSDYAADPVPWPTNTDQIKDLYESIHTPDLTNLTRKTPKECVDTYMDLSSALGDVVVVAKNVTMRDGLAMLNNDTTSYSKNSSLLDAFWNSGVQKTNGIGWIYGHFWMCSAILAPGDGWCGTDTVAKEGAWTLDIGRNTEESVFVEVDHCLSAGSEPWTNQCTVRYSLGILIITCGLNIIKALCIAYTWILFHRGNKGSDQMAPSEWEESKSLVTIGDALATFLKHPDETTAGMPLAAKEDFNKKDWETVKDDALVTIRYNRLLECRRWFVAASVKRWLLTVAAVIATLIVVAVLLSLGFAIQKVYNIPLDFVSLWKAGLGTAQPYATTMTTLLHQAFPVYLQFWVAVLIANFPQLLLSALYLLLNGLVATMIISNEWNRFARERKTLRLSSPHGIQRSSYFLALPYRFSIPLLVGGGILHWLISQSLFVVDIRGFAYAGTLAAEPYVTDSAYDSTVIGYSLIGIICTMFVAGVVLICTVAMGSFRFTGATMTMSDGTKAEIQMPLASTCSAAISAACHRPLEDEAAHLWPVMWGRVPGTDRWCFSSAREVLLTPPEEDEIVKRDQQVVMGKGA</sequence>
<dbReference type="InterPro" id="IPR046623">
    <property type="entry name" value="DUF6536"/>
</dbReference>
<feature type="transmembrane region" description="Helical" evidence="1">
    <location>
        <begin position="408"/>
        <end position="432"/>
    </location>
</feature>
<feature type="transmembrane region" description="Helical" evidence="1">
    <location>
        <begin position="96"/>
        <end position="118"/>
    </location>
</feature>
<dbReference type="HOGENOM" id="CLU_010112_0_0_1"/>
<name>M2M9I7_BAUPA</name>
<dbReference type="AlphaFoldDB" id="M2M9I7"/>
<feature type="transmembrane region" description="Helical" evidence="1">
    <location>
        <begin position="296"/>
        <end position="322"/>
    </location>
</feature>
<keyword evidence="1" id="KW-1133">Transmembrane helix</keyword>
<gene>
    <name evidence="3" type="ORF">BAUCODRAFT_96576</name>
</gene>
<evidence type="ECO:0000313" key="4">
    <source>
        <dbReference type="Proteomes" id="UP000011761"/>
    </source>
</evidence>
<feature type="transmembrane region" description="Helical" evidence="1">
    <location>
        <begin position="587"/>
        <end position="615"/>
    </location>
</feature>
<feature type="domain" description="DUF6536" evidence="2">
    <location>
        <begin position="10"/>
        <end position="134"/>
    </location>
</feature>
<organism evidence="3 4">
    <name type="scientific">Baudoinia panamericana (strain UAMH 10762)</name>
    <name type="common">Angels' share fungus</name>
    <name type="synonym">Baudoinia compniacensis (strain UAMH 10762)</name>
    <dbReference type="NCBI Taxonomy" id="717646"/>
    <lineage>
        <taxon>Eukaryota</taxon>
        <taxon>Fungi</taxon>
        <taxon>Dikarya</taxon>
        <taxon>Ascomycota</taxon>
        <taxon>Pezizomycotina</taxon>
        <taxon>Dothideomycetes</taxon>
        <taxon>Dothideomycetidae</taxon>
        <taxon>Mycosphaerellales</taxon>
        <taxon>Teratosphaeriaceae</taxon>
        <taxon>Baudoinia</taxon>
    </lineage>
</organism>
<dbReference type="OrthoDB" id="5429634at2759"/>